<evidence type="ECO:0000259" key="1">
    <source>
        <dbReference type="SMART" id="SM00953"/>
    </source>
</evidence>
<dbReference type="SMART" id="SM00953">
    <property type="entry name" value="RES"/>
    <property type="match status" value="1"/>
</dbReference>
<dbReference type="RefSeq" id="WP_092998745.1">
    <property type="nucleotide sequence ID" value="NZ_FMWD01000011.1"/>
</dbReference>
<accession>A0A1G5QZ42</accession>
<feature type="domain" description="RES" evidence="1">
    <location>
        <begin position="25"/>
        <end position="151"/>
    </location>
</feature>
<evidence type="ECO:0000313" key="3">
    <source>
        <dbReference type="Proteomes" id="UP000199648"/>
    </source>
</evidence>
<gene>
    <name evidence="2" type="ORF">SAMN03097708_02976</name>
</gene>
<proteinExistence type="predicted"/>
<reference evidence="2 3" key="1">
    <citation type="submission" date="2016-10" db="EMBL/GenBank/DDBJ databases">
        <authorList>
            <person name="de Groot N.N."/>
        </authorList>
    </citation>
    <scope>NUCLEOTIDE SEQUENCE [LARGE SCALE GENOMIC DNA]</scope>
    <source>
        <strain evidence="2 3">HLD2</strain>
    </source>
</reference>
<dbReference type="Pfam" id="PF08808">
    <property type="entry name" value="RES"/>
    <property type="match status" value="1"/>
</dbReference>
<sequence length="170" mass="19149">MSHYFPHGPLVRVWRLTTKRYASTAFSGIGNRKVGSRWVPSGELAVYTSEHVATAVLENLVHMEPNHFRNNHVIITADIPNELPMDEISADSLPENWQTLYEDEELQQAGKDWLDSGESAFLVVPSAVVPQERNVIINPQHPDFAYVTIGKPEPFTFDGRLNQKTARPKG</sequence>
<organism evidence="2 3">
    <name type="scientific">Thiohalomonas denitrificans</name>
    <dbReference type="NCBI Taxonomy" id="415747"/>
    <lineage>
        <taxon>Bacteria</taxon>
        <taxon>Pseudomonadati</taxon>
        <taxon>Pseudomonadota</taxon>
        <taxon>Gammaproteobacteria</taxon>
        <taxon>Thiohalomonadales</taxon>
        <taxon>Thiohalomonadaceae</taxon>
        <taxon>Thiohalomonas</taxon>
    </lineage>
</organism>
<dbReference type="EMBL" id="FMWD01000011">
    <property type="protein sequence ID" value="SCZ66501.1"/>
    <property type="molecule type" value="Genomic_DNA"/>
</dbReference>
<name>A0A1G5QZ42_9GAMM</name>
<evidence type="ECO:0000313" key="2">
    <source>
        <dbReference type="EMBL" id="SCZ66501.1"/>
    </source>
</evidence>
<keyword evidence="3" id="KW-1185">Reference proteome</keyword>
<dbReference type="STRING" id="415747.SAMN03097708_02976"/>
<dbReference type="OrthoDB" id="9789501at2"/>
<dbReference type="Proteomes" id="UP000199648">
    <property type="component" value="Unassembled WGS sequence"/>
</dbReference>
<protein>
    <submittedName>
        <fullName evidence="2">RES domain-containing protein</fullName>
    </submittedName>
</protein>
<dbReference type="InterPro" id="IPR014914">
    <property type="entry name" value="RES_dom"/>
</dbReference>
<dbReference type="AlphaFoldDB" id="A0A1G5QZ42"/>